<evidence type="ECO:0000313" key="5">
    <source>
        <dbReference type="Proteomes" id="UP000188533"/>
    </source>
</evidence>
<accession>A0A1Q3E152</accession>
<protein>
    <submittedName>
        <fullName evidence="4">Endoglucanase V-like protein</fullName>
    </submittedName>
</protein>
<dbReference type="GO" id="GO:0005737">
    <property type="term" value="C:cytoplasm"/>
    <property type="evidence" value="ECO:0007669"/>
    <property type="project" value="TreeGrafter"/>
</dbReference>
<dbReference type="PROSITE" id="PS00383">
    <property type="entry name" value="TYR_PHOSPHATASE_1"/>
    <property type="match status" value="1"/>
</dbReference>
<dbReference type="PANTHER" id="PTHR46377:SF1">
    <property type="entry name" value="DUAL SPECIFICITY PROTEIN PHOSPHATASE 19"/>
    <property type="match status" value="1"/>
</dbReference>
<dbReference type="SUPFAM" id="SSF50685">
    <property type="entry name" value="Barwin-like endoglucanases"/>
    <property type="match status" value="1"/>
</dbReference>
<dbReference type="Proteomes" id="UP000188533">
    <property type="component" value="Unassembled WGS sequence"/>
</dbReference>
<sequence length="272" mass="28815">MRSFIILLSIVAAVHGWVQQPSGSTSFTQYSGCGSPACGISASGYTAAINQLAFGSSPGLGAGDACGRCFQLTGTADPYSPSFTGPFKSIVVKVTDMCPAAGNQQWCGQTSSNTLNSFGKEFHFDICEDTGGAGAFFPSGHTALTGTFTEASLRRCGREASVVETKEALYESLHTTTEFLKAALEENESNVVLVHCFQGVSRSATVVCAYLISNVVSPNNGFRKQLYLYAMRLRDNALLSSTVDAEAMEENTKVVDGTQRTPVSLGISSEYP</sequence>
<dbReference type="Pfam" id="PF22514">
    <property type="entry name" value="EXPB1_D1"/>
    <property type="match status" value="1"/>
</dbReference>
<dbReference type="InterPro" id="IPR036908">
    <property type="entry name" value="RlpA-like_sf"/>
</dbReference>
<comment type="caution">
    <text evidence="4">The sequence shown here is derived from an EMBL/GenBank/DDBJ whole genome shotgun (WGS) entry which is preliminary data.</text>
</comment>
<dbReference type="PROSITE" id="PS50056">
    <property type="entry name" value="TYR_PHOSPHATASE_2"/>
    <property type="match status" value="1"/>
</dbReference>
<dbReference type="Gene3D" id="2.40.40.10">
    <property type="entry name" value="RlpA-like domain"/>
    <property type="match status" value="1"/>
</dbReference>
<dbReference type="InterPro" id="IPR016130">
    <property type="entry name" value="Tyr_Pase_AS"/>
</dbReference>
<dbReference type="InterPro" id="IPR000340">
    <property type="entry name" value="Dual-sp_phosphatase_cat-dom"/>
</dbReference>
<dbReference type="PROSITE" id="PS50842">
    <property type="entry name" value="EXPANSIN_EG45"/>
    <property type="match status" value="1"/>
</dbReference>
<keyword evidence="1" id="KW-0732">Signal</keyword>
<dbReference type="AlphaFoldDB" id="A0A1Q3E152"/>
<feature type="signal peptide" evidence="1">
    <location>
        <begin position="1"/>
        <end position="16"/>
    </location>
</feature>
<evidence type="ECO:0000256" key="1">
    <source>
        <dbReference type="SAM" id="SignalP"/>
    </source>
</evidence>
<proteinExistence type="predicted"/>
<evidence type="ECO:0000259" key="2">
    <source>
        <dbReference type="PROSITE" id="PS50056"/>
    </source>
</evidence>
<organism evidence="4 5">
    <name type="scientific">Lentinula edodes</name>
    <name type="common">Shiitake mushroom</name>
    <name type="synonym">Lentinus edodes</name>
    <dbReference type="NCBI Taxonomy" id="5353"/>
    <lineage>
        <taxon>Eukaryota</taxon>
        <taxon>Fungi</taxon>
        <taxon>Dikarya</taxon>
        <taxon>Basidiomycota</taxon>
        <taxon>Agaricomycotina</taxon>
        <taxon>Agaricomycetes</taxon>
        <taxon>Agaricomycetidae</taxon>
        <taxon>Agaricales</taxon>
        <taxon>Marasmiineae</taxon>
        <taxon>Omphalotaceae</taxon>
        <taxon>Lentinula</taxon>
    </lineage>
</organism>
<evidence type="ECO:0000313" key="4">
    <source>
        <dbReference type="EMBL" id="GAW00967.1"/>
    </source>
</evidence>
<gene>
    <name evidence="4" type="ORF">LENED_002529</name>
</gene>
<reference evidence="4 5" key="2">
    <citation type="submission" date="2017-02" db="EMBL/GenBank/DDBJ databases">
        <title>A genome survey and senescence transcriptome analysis in Lentinula edodes.</title>
        <authorList>
            <person name="Sakamoto Y."/>
            <person name="Nakade K."/>
            <person name="Sato S."/>
            <person name="Yoshida Y."/>
            <person name="Miyazaki K."/>
            <person name="Natsume S."/>
            <person name="Konno N."/>
        </authorList>
    </citation>
    <scope>NUCLEOTIDE SEQUENCE [LARGE SCALE GENOMIC DNA]</scope>
    <source>
        <strain evidence="4 5">NBRC 111202</strain>
    </source>
</reference>
<dbReference type="Pfam" id="PF00782">
    <property type="entry name" value="DSPc"/>
    <property type="match status" value="1"/>
</dbReference>
<dbReference type="GO" id="GO:0008579">
    <property type="term" value="F:JUN kinase phosphatase activity"/>
    <property type="evidence" value="ECO:0007669"/>
    <property type="project" value="TreeGrafter"/>
</dbReference>
<dbReference type="CDD" id="cd22278">
    <property type="entry name" value="DPBB_GH45_endoglucanase"/>
    <property type="match status" value="1"/>
</dbReference>
<dbReference type="InterPro" id="IPR029021">
    <property type="entry name" value="Prot-tyrosine_phosphatase-like"/>
</dbReference>
<dbReference type="SUPFAM" id="SSF52799">
    <property type="entry name" value="(Phosphotyrosine protein) phosphatases II"/>
    <property type="match status" value="1"/>
</dbReference>
<dbReference type="STRING" id="5353.A0A1Q3E152"/>
<dbReference type="InterPro" id="IPR007112">
    <property type="entry name" value="Expansin/allergen_DPBB_dom"/>
</dbReference>
<dbReference type="InterPro" id="IPR000387">
    <property type="entry name" value="Tyr_Pase_dom"/>
</dbReference>
<dbReference type="Gene3D" id="3.90.190.10">
    <property type="entry name" value="Protein tyrosine phosphatase superfamily"/>
    <property type="match status" value="1"/>
</dbReference>
<name>A0A1Q3E152_LENED</name>
<evidence type="ECO:0000259" key="3">
    <source>
        <dbReference type="PROSITE" id="PS50842"/>
    </source>
</evidence>
<keyword evidence="5" id="KW-1185">Reference proteome</keyword>
<feature type="chain" id="PRO_5013202066" evidence="1">
    <location>
        <begin position="17"/>
        <end position="272"/>
    </location>
</feature>
<reference evidence="4 5" key="1">
    <citation type="submission" date="2016-08" db="EMBL/GenBank/DDBJ databases">
        <authorList>
            <consortium name="Lentinula edodes genome sequencing consortium"/>
            <person name="Sakamoto Y."/>
            <person name="Nakade K."/>
            <person name="Sato S."/>
            <person name="Yoshida Y."/>
            <person name="Miyazaki K."/>
            <person name="Natsume S."/>
            <person name="Konno N."/>
        </authorList>
    </citation>
    <scope>NUCLEOTIDE SEQUENCE [LARGE SCALE GENOMIC DNA]</scope>
    <source>
        <strain evidence="4 5">NBRC 111202</strain>
    </source>
</reference>
<dbReference type="PANTHER" id="PTHR46377">
    <property type="entry name" value="DUAL SPECIFICITY PROTEIN PHOSPHATASE 19"/>
    <property type="match status" value="1"/>
</dbReference>
<feature type="domain" description="Expansin-like EG45" evidence="3">
    <location>
        <begin position="35"/>
        <end position="155"/>
    </location>
</feature>
<dbReference type="CDD" id="cd14498">
    <property type="entry name" value="DSP"/>
    <property type="match status" value="1"/>
</dbReference>
<feature type="domain" description="Tyrosine specific protein phosphatases" evidence="2">
    <location>
        <begin position="177"/>
        <end position="246"/>
    </location>
</feature>
<dbReference type="EMBL" id="BDGU01000047">
    <property type="protein sequence ID" value="GAW00967.1"/>
    <property type="molecule type" value="Genomic_DNA"/>
</dbReference>